<dbReference type="PANTHER" id="PTHR16301:SF20">
    <property type="entry name" value="IMPACT FAMILY MEMBER YIGZ"/>
    <property type="match status" value="1"/>
</dbReference>
<dbReference type="SUPFAM" id="SSF54980">
    <property type="entry name" value="EF-G C-terminal domain-like"/>
    <property type="match status" value="1"/>
</dbReference>
<comment type="similarity">
    <text evidence="1">Belongs to the IMPACT family.</text>
</comment>
<dbReference type="InterPro" id="IPR001498">
    <property type="entry name" value="Impact_N"/>
</dbReference>
<dbReference type="GO" id="GO:0005737">
    <property type="term" value="C:cytoplasm"/>
    <property type="evidence" value="ECO:0007669"/>
    <property type="project" value="TreeGrafter"/>
</dbReference>
<evidence type="ECO:0000256" key="2">
    <source>
        <dbReference type="SAM" id="MobiDB-lite"/>
    </source>
</evidence>
<sequence length="232" mass="23926">MSDPAADPGAPESFRTVDGPGEAAFEVRGSEFIGHVAPAADVADAESLLESVRSRHPDATHHVPAYRVPADEAGGGGSNGVTGSDTPDGPAGGAPMLREYHSDDGEPTGSAGKPALNVLLQRDLRNVASVVVRYYGGTNLGVGGLARAYARAVTDAVDDAGVVEAVPHERFQVTVEYDDSGTVRGLLESAGVEFEAAYEAEVSFAVRAPVGEAAALRDRIRSATSGRATIER</sequence>
<dbReference type="InterPro" id="IPR020568">
    <property type="entry name" value="Ribosomal_Su5_D2-typ_SF"/>
</dbReference>
<dbReference type="SUPFAM" id="SSF54211">
    <property type="entry name" value="Ribosomal protein S5 domain 2-like"/>
    <property type="match status" value="1"/>
</dbReference>
<dbReference type="RefSeq" id="WP_185193641.1">
    <property type="nucleotide sequence ID" value="NZ_JACKXD010000005.1"/>
</dbReference>
<comment type="caution">
    <text evidence="5">The sequence shown here is derived from an EMBL/GenBank/DDBJ whole genome shotgun (WGS) entry which is preliminary data.</text>
</comment>
<evidence type="ECO:0000259" key="3">
    <source>
        <dbReference type="Pfam" id="PF01205"/>
    </source>
</evidence>
<evidence type="ECO:0000313" key="6">
    <source>
        <dbReference type="Proteomes" id="UP000546257"/>
    </source>
</evidence>
<evidence type="ECO:0000256" key="1">
    <source>
        <dbReference type="ARBA" id="ARBA00007665"/>
    </source>
</evidence>
<dbReference type="InterPro" id="IPR023582">
    <property type="entry name" value="Impact"/>
</dbReference>
<accession>A0A7J9SMB8</accession>
<keyword evidence="6" id="KW-1185">Reference proteome</keyword>
<dbReference type="Gene3D" id="3.30.70.240">
    <property type="match status" value="1"/>
</dbReference>
<name>A0A7J9SMB8_9EURY</name>
<dbReference type="EMBL" id="JACKXD010000005">
    <property type="protein sequence ID" value="MBB6647259.1"/>
    <property type="molecule type" value="Genomic_DNA"/>
</dbReference>
<dbReference type="AlphaFoldDB" id="A0A7J9SMB8"/>
<dbReference type="Pfam" id="PF01205">
    <property type="entry name" value="Impact_N"/>
    <property type="match status" value="1"/>
</dbReference>
<feature type="compositionally biased region" description="Basic and acidic residues" evidence="2">
    <location>
        <begin position="52"/>
        <end position="61"/>
    </location>
</feature>
<dbReference type="InterPro" id="IPR035647">
    <property type="entry name" value="EFG_III/V"/>
</dbReference>
<dbReference type="Proteomes" id="UP000546257">
    <property type="component" value="Unassembled WGS sequence"/>
</dbReference>
<proteinExistence type="inferred from homology"/>
<feature type="region of interest" description="Disordered" evidence="2">
    <location>
        <begin position="51"/>
        <end position="113"/>
    </location>
</feature>
<feature type="domain" description="Impact N-terminal" evidence="3">
    <location>
        <begin position="28"/>
        <end position="157"/>
    </location>
</feature>
<dbReference type="GO" id="GO:0006446">
    <property type="term" value="P:regulation of translational initiation"/>
    <property type="evidence" value="ECO:0007669"/>
    <property type="project" value="TreeGrafter"/>
</dbReference>
<reference evidence="5 6" key="1">
    <citation type="submission" date="2020-08" db="EMBL/GenBank/DDBJ databases">
        <authorList>
            <person name="Seo M.-J."/>
        </authorList>
    </citation>
    <scope>NUCLEOTIDE SEQUENCE [LARGE SCALE GENOMIC DNA]</scope>
    <source>
        <strain evidence="5 6">MBLA0160</strain>
    </source>
</reference>
<organism evidence="5 6">
    <name type="scientific">Halobellus ruber</name>
    <dbReference type="NCBI Taxonomy" id="2761102"/>
    <lineage>
        <taxon>Archaea</taxon>
        <taxon>Methanobacteriati</taxon>
        <taxon>Methanobacteriota</taxon>
        <taxon>Stenosarchaea group</taxon>
        <taxon>Halobacteria</taxon>
        <taxon>Halobacteriales</taxon>
        <taxon>Haloferacaceae</taxon>
        <taxon>Halobellus</taxon>
    </lineage>
</organism>
<dbReference type="Gene3D" id="3.30.230.30">
    <property type="entry name" value="Impact, N-terminal domain"/>
    <property type="match status" value="1"/>
</dbReference>
<gene>
    <name evidence="5" type="ORF">H5V44_13370</name>
</gene>
<feature type="region of interest" description="Disordered" evidence="2">
    <location>
        <begin position="1"/>
        <end position="21"/>
    </location>
</feature>
<evidence type="ECO:0000313" key="5">
    <source>
        <dbReference type="EMBL" id="MBB6647259.1"/>
    </source>
</evidence>
<dbReference type="PANTHER" id="PTHR16301">
    <property type="entry name" value="IMPACT-RELATED"/>
    <property type="match status" value="1"/>
</dbReference>
<dbReference type="InterPro" id="IPR015269">
    <property type="entry name" value="UPF0029_Impact_C"/>
</dbReference>
<dbReference type="Pfam" id="PF09186">
    <property type="entry name" value="DUF1949"/>
    <property type="match status" value="1"/>
</dbReference>
<evidence type="ECO:0000259" key="4">
    <source>
        <dbReference type="Pfam" id="PF09186"/>
    </source>
</evidence>
<protein>
    <submittedName>
        <fullName evidence="5">YigZ family protein</fullName>
    </submittedName>
</protein>
<dbReference type="InterPro" id="IPR036956">
    <property type="entry name" value="Impact_N_sf"/>
</dbReference>
<feature type="domain" description="UPF0029" evidence="4">
    <location>
        <begin position="173"/>
        <end position="227"/>
    </location>
</feature>